<dbReference type="Proteomes" id="UP001159363">
    <property type="component" value="Chromosome 5"/>
</dbReference>
<name>A0ABQ9HB24_9NEOP</name>
<proteinExistence type="predicted"/>
<reference evidence="1 2" key="1">
    <citation type="submission" date="2023-02" db="EMBL/GenBank/DDBJ databases">
        <title>LHISI_Scaffold_Assembly.</title>
        <authorList>
            <person name="Stuart O.P."/>
            <person name="Cleave R."/>
            <person name="Magrath M.J.L."/>
            <person name="Mikheyev A.S."/>
        </authorList>
    </citation>
    <scope>NUCLEOTIDE SEQUENCE [LARGE SCALE GENOMIC DNA]</scope>
    <source>
        <strain evidence="1">Daus_M_001</strain>
        <tissue evidence="1">Leg muscle</tissue>
    </source>
</reference>
<keyword evidence="2" id="KW-1185">Reference proteome</keyword>
<evidence type="ECO:0000313" key="1">
    <source>
        <dbReference type="EMBL" id="KAJ8881517.1"/>
    </source>
</evidence>
<sequence length="230" mass="25896">MEQHDDEDVMYFMQEVGLNTVVCQTDSGVICNVMSIQDIQRVTGEADPQLDNSSTVLTCYANTQIILLGQQTLQCTYEGHIHCLIFQIVDLDCTPNIGATDSMRLGLIQVKTKLCSVKGLVNRLNEHTTQWENRLISGKITEDGLRQEFKDTLQGLGQIPGEVQLDVKDDAKPQHDPPRRVPIPLKKRKLQEALGDLPGVKIMADDILVYRQGQTETEARINHENLLRLF</sequence>
<gene>
    <name evidence="1" type="ORF">PR048_017999</name>
</gene>
<evidence type="ECO:0000313" key="2">
    <source>
        <dbReference type="Proteomes" id="UP001159363"/>
    </source>
</evidence>
<dbReference type="EMBL" id="JARBHB010000006">
    <property type="protein sequence ID" value="KAJ8881517.1"/>
    <property type="molecule type" value="Genomic_DNA"/>
</dbReference>
<accession>A0ABQ9HB24</accession>
<dbReference type="CDD" id="cd05481">
    <property type="entry name" value="retropepsin_like_LTR_1"/>
    <property type="match status" value="1"/>
</dbReference>
<protein>
    <submittedName>
        <fullName evidence="1">Uncharacterized protein</fullName>
    </submittedName>
</protein>
<organism evidence="1 2">
    <name type="scientific">Dryococelus australis</name>
    <dbReference type="NCBI Taxonomy" id="614101"/>
    <lineage>
        <taxon>Eukaryota</taxon>
        <taxon>Metazoa</taxon>
        <taxon>Ecdysozoa</taxon>
        <taxon>Arthropoda</taxon>
        <taxon>Hexapoda</taxon>
        <taxon>Insecta</taxon>
        <taxon>Pterygota</taxon>
        <taxon>Neoptera</taxon>
        <taxon>Polyneoptera</taxon>
        <taxon>Phasmatodea</taxon>
        <taxon>Verophasmatodea</taxon>
        <taxon>Anareolatae</taxon>
        <taxon>Phasmatidae</taxon>
        <taxon>Eurycanthinae</taxon>
        <taxon>Dryococelus</taxon>
    </lineage>
</organism>
<comment type="caution">
    <text evidence="1">The sequence shown here is derived from an EMBL/GenBank/DDBJ whole genome shotgun (WGS) entry which is preliminary data.</text>
</comment>